<dbReference type="Gene3D" id="2.60.40.10">
    <property type="entry name" value="Immunoglobulins"/>
    <property type="match status" value="1"/>
</dbReference>
<dbReference type="SUPFAM" id="SSF117074">
    <property type="entry name" value="Hypothetical protein PA1324"/>
    <property type="match status" value="1"/>
</dbReference>
<evidence type="ECO:0000256" key="1">
    <source>
        <dbReference type="ARBA" id="ARBA00004613"/>
    </source>
</evidence>
<accession>A0A517SHK1</accession>
<evidence type="ECO:0000256" key="3">
    <source>
        <dbReference type="ARBA" id="ARBA00022729"/>
    </source>
</evidence>
<keyword evidence="3" id="KW-0732">Signal</keyword>
<sequence length="701" mass="74535">MTRWWTTLRRLCACRPENRRSRRGVESCAARVQFLEDRLLQSRPKVEITPLPEPADFESGSPMVPPLPTDLDLSKTFQLASLPGATKTIFLDFDGHVTSGTYWNSKYRPGKISIATPPYTIDDSYAFSDIELATIQAIWQRVAEDFAPFDVNVTTIEPSSADLVRSGVGDDRWGMRVNIGGSYMDWLRQKAGGIAIVGSFGGSADVGAFVFTEHRFGAEKYTADCISHEVGHTLGLSHKGAPGSVYYSGHGSGDTGWAPLMGASYNQPLSQWSRGEYAGATNRLDELKTITTGKGVNYRVDDYGSSRTSASMLPIDGIEGDVRRVQVSGLIEKNTDQDWFVFATTGGLLSLDFLPAARGANLDILASLYDASGNLVASSNPADRIDARLELELPAGVYSIMVDGVGARSVSDGYSDYGSLGQYTISGTIAGSGAVAGELPAGGWISGSIWNDVDRDGVTDSNDRGLEGILVFLDLDGDGLFNPEIETSTTTDAAGRYSFCGLAAGSYRVTAGLAGDWLPTGGGVDWNRTAVVPEFGLVENVDFAAFVPPLMVDDVTDVSVDVRSKQTRVAGGAMLHDPDTSSFAGSRISIQMSAGATSSDRLFVAAGMSSAGTLTIVKSTIRIDGRAVATFTGGSGTKTLVITFNAAATREIVEAVVQSIAYRTTSSRVPPVAKSVSMSLLESNGTRSNVLLKSLSLWKSV</sequence>
<dbReference type="GO" id="GO:0005576">
    <property type="term" value="C:extracellular region"/>
    <property type="evidence" value="ECO:0007669"/>
    <property type="project" value="UniProtKB-SubCell"/>
</dbReference>
<dbReference type="InterPro" id="IPR013783">
    <property type="entry name" value="Ig-like_fold"/>
</dbReference>
<dbReference type="SUPFAM" id="SSF55486">
    <property type="entry name" value="Metalloproteases ('zincins'), catalytic domain"/>
    <property type="match status" value="1"/>
</dbReference>
<reference evidence="5 6" key="1">
    <citation type="submission" date="2019-02" db="EMBL/GenBank/DDBJ databases">
        <title>Deep-cultivation of Planctomycetes and their phenomic and genomic characterization uncovers novel biology.</title>
        <authorList>
            <person name="Wiegand S."/>
            <person name="Jogler M."/>
            <person name="Boedeker C."/>
            <person name="Pinto D."/>
            <person name="Vollmers J."/>
            <person name="Rivas-Marin E."/>
            <person name="Kohn T."/>
            <person name="Peeters S.H."/>
            <person name="Heuer A."/>
            <person name="Rast P."/>
            <person name="Oberbeckmann S."/>
            <person name="Bunk B."/>
            <person name="Jeske O."/>
            <person name="Meyerdierks A."/>
            <person name="Storesund J.E."/>
            <person name="Kallscheuer N."/>
            <person name="Luecker S."/>
            <person name="Lage O.M."/>
            <person name="Pohl T."/>
            <person name="Merkel B.J."/>
            <person name="Hornburger P."/>
            <person name="Mueller R.-W."/>
            <person name="Bruemmer F."/>
            <person name="Labrenz M."/>
            <person name="Spormann A.M."/>
            <person name="Op den Camp H."/>
            <person name="Overmann J."/>
            <person name="Amann R."/>
            <person name="Jetten M.S.M."/>
            <person name="Mascher T."/>
            <person name="Medema M.H."/>
            <person name="Devos D.P."/>
            <person name="Kaster A.-K."/>
            <person name="Ovreas L."/>
            <person name="Rohde M."/>
            <person name="Galperin M.Y."/>
            <person name="Jogler C."/>
        </authorList>
    </citation>
    <scope>NUCLEOTIDE SEQUENCE [LARGE SCALE GENOMIC DNA]</scope>
    <source>
        <strain evidence="5 6">Pan44</strain>
    </source>
</reference>
<comment type="subcellular location">
    <subcellularLocation>
        <location evidence="1">Secreted</location>
    </subcellularLocation>
</comment>
<name>A0A517SHK1_9PLAN</name>
<dbReference type="Proteomes" id="UP000315700">
    <property type="component" value="Chromosome"/>
</dbReference>
<dbReference type="InParanoid" id="A0A517SHK1"/>
<dbReference type="InterPro" id="IPR033764">
    <property type="entry name" value="Sdr_B"/>
</dbReference>
<dbReference type="KEGG" id="ccos:Pan44_36370"/>
<evidence type="ECO:0000313" key="5">
    <source>
        <dbReference type="EMBL" id="QDT55591.1"/>
    </source>
</evidence>
<feature type="domain" description="SD-repeat containing protein B" evidence="4">
    <location>
        <begin position="448"/>
        <end position="516"/>
    </location>
</feature>
<dbReference type="Pfam" id="PF17210">
    <property type="entry name" value="SdrD_B"/>
    <property type="match status" value="1"/>
</dbReference>
<dbReference type="EMBL" id="CP036271">
    <property type="protein sequence ID" value="QDT55591.1"/>
    <property type="molecule type" value="Genomic_DNA"/>
</dbReference>
<evidence type="ECO:0000313" key="6">
    <source>
        <dbReference type="Proteomes" id="UP000315700"/>
    </source>
</evidence>
<proteinExistence type="predicted"/>
<protein>
    <submittedName>
        <fullName evidence="5">Serine-aspartate repeat-containing protein C</fullName>
    </submittedName>
</protein>
<keyword evidence="2" id="KW-0964">Secreted</keyword>
<evidence type="ECO:0000259" key="4">
    <source>
        <dbReference type="Pfam" id="PF17210"/>
    </source>
</evidence>
<dbReference type="Gene3D" id="2.60.120.380">
    <property type="match status" value="1"/>
</dbReference>
<evidence type="ECO:0000256" key="2">
    <source>
        <dbReference type="ARBA" id="ARBA00022525"/>
    </source>
</evidence>
<keyword evidence="6" id="KW-1185">Reference proteome</keyword>
<organism evidence="5 6">
    <name type="scientific">Caulifigura coniformis</name>
    <dbReference type="NCBI Taxonomy" id="2527983"/>
    <lineage>
        <taxon>Bacteria</taxon>
        <taxon>Pseudomonadati</taxon>
        <taxon>Planctomycetota</taxon>
        <taxon>Planctomycetia</taxon>
        <taxon>Planctomycetales</taxon>
        <taxon>Planctomycetaceae</taxon>
        <taxon>Caulifigura</taxon>
    </lineage>
</organism>
<dbReference type="AlphaFoldDB" id="A0A517SHK1"/>
<gene>
    <name evidence="5" type="primary">sdrC</name>
    <name evidence="5" type="ORF">Pan44_36370</name>
</gene>
<dbReference type="OrthoDB" id="220114at2"/>